<gene>
    <name evidence="1" type="ORF">Nepgr_024010</name>
</gene>
<evidence type="ECO:0000313" key="1">
    <source>
        <dbReference type="EMBL" id="GMH22167.1"/>
    </source>
</evidence>
<organism evidence="1 2">
    <name type="scientific">Nepenthes gracilis</name>
    <name type="common">Slender pitcher plant</name>
    <dbReference type="NCBI Taxonomy" id="150966"/>
    <lineage>
        <taxon>Eukaryota</taxon>
        <taxon>Viridiplantae</taxon>
        <taxon>Streptophyta</taxon>
        <taxon>Embryophyta</taxon>
        <taxon>Tracheophyta</taxon>
        <taxon>Spermatophyta</taxon>
        <taxon>Magnoliopsida</taxon>
        <taxon>eudicotyledons</taxon>
        <taxon>Gunneridae</taxon>
        <taxon>Pentapetalae</taxon>
        <taxon>Caryophyllales</taxon>
        <taxon>Nepenthaceae</taxon>
        <taxon>Nepenthes</taxon>
    </lineage>
</organism>
<dbReference type="EMBL" id="BSYO01000024">
    <property type="protein sequence ID" value="GMH22167.1"/>
    <property type="molecule type" value="Genomic_DNA"/>
</dbReference>
<protein>
    <submittedName>
        <fullName evidence="1">Uncharacterized protein</fullName>
    </submittedName>
</protein>
<accession>A0AAD3XY80</accession>
<name>A0AAD3XY80_NEPGR</name>
<proteinExistence type="predicted"/>
<evidence type="ECO:0000313" key="2">
    <source>
        <dbReference type="Proteomes" id="UP001279734"/>
    </source>
</evidence>
<reference evidence="1" key="1">
    <citation type="submission" date="2023-05" db="EMBL/GenBank/DDBJ databases">
        <title>Nepenthes gracilis genome sequencing.</title>
        <authorList>
            <person name="Fukushima K."/>
        </authorList>
    </citation>
    <scope>NUCLEOTIDE SEQUENCE</scope>
    <source>
        <strain evidence="1">SING2019-196</strain>
    </source>
</reference>
<sequence>MDEVQEEEKERERYISARKGRYARRLSSQQVGPNPSADTRLPTPKVVLVLGCLDKRLPLDEEMLMAESRLSEISMWSLVLTREGGSGLPFWMISTGSSFPKLEQVLLLAGLML</sequence>
<dbReference type="AlphaFoldDB" id="A0AAD3XY80"/>
<comment type="caution">
    <text evidence="1">The sequence shown here is derived from an EMBL/GenBank/DDBJ whole genome shotgun (WGS) entry which is preliminary data.</text>
</comment>
<dbReference type="Proteomes" id="UP001279734">
    <property type="component" value="Unassembled WGS sequence"/>
</dbReference>
<keyword evidence="2" id="KW-1185">Reference proteome</keyword>